<dbReference type="NCBIfam" id="TIGR02619">
    <property type="entry name" value="putative CRISPR-associated protein, APE2256 family"/>
    <property type="match status" value="1"/>
</dbReference>
<name>A0A0M8K6X7_9CHLR</name>
<dbReference type="Proteomes" id="UP000037784">
    <property type="component" value="Unassembled WGS sequence"/>
</dbReference>
<accession>A0A0M8K6X7</accession>
<dbReference type="InParanoid" id="A0A0M8K6X7"/>
<dbReference type="EMBL" id="LGKN01000004">
    <property type="protein sequence ID" value="KPL88586.1"/>
    <property type="molecule type" value="Genomic_DNA"/>
</dbReference>
<evidence type="ECO:0000313" key="5">
    <source>
        <dbReference type="Proteomes" id="UP000050502"/>
    </source>
</evidence>
<protein>
    <recommendedName>
        <fullName evidence="1">CRISPR system ring nuclease SSO1393-like domain-containing protein</fullName>
    </recommendedName>
</protein>
<evidence type="ECO:0000313" key="2">
    <source>
        <dbReference type="EMBL" id="GAP61729.1"/>
    </source>
</evidence>
<dbReference type="Gene3D" id="3.40.50.10770">
    <property type="entry name" value="Hypothetical protein VC1899 like domain (Restriction endonuclease-like)"/>
    <property type="match status" value="1"/>
</dbReference>
<reference evidence="2 4" key="1">
    <citation type="journal article" date="2015" name="Genome Announc.">
        <title>Draft Genome Sequence of a Heterotrophic Facultative Anaerobic Thermophilic Bacterium, Ardenticatena maritima Strain 110ST.</title>
        <authorList>
            <person name="Kawaichi S."/>
            <person name="Yoshida T."/>
            <person name="Sako Y."/>
            <person name="Nakamura R."/>
        </authorList>
    </citation>
    <scope>NUCLEOTIDE SEQUENCE [LARGE SCALE GENOMIC DNA]</scope>
    <source>
        <strain evidence="2 4">110S</strain>
    </source>
</reference>
<proteinExistence type="predicted"/>
<dbReference type="OrthoDB" id="9772362at2"/>
<gene>
    <name evidence="2" type="ORF">ARMA_0152</name>
    <name evidence="3" type="ORF">SE16_07430</name>
</gene>
<dbReference type="STRING" id="872965.SE16_07430"/>
<evidence type="ECO:0000259" key="1">
    <source>
        <dbReference type="Pfam" id="PF09651"/>
    </source>
</evidence>
<sequence length="383" mass="43626">MNNQSKLIVSPVGISLLLNYASQIRQDGNLRKQFLDCSNEKNLPQELAGQVEELSEEILTYLIDANVETRRKLSAELNGLYGLFPNGQFSKSDTHILIATDTELGQTTARILEEFLREHGVQNIQIICPSGLQTKDEVQFRRAIRELFADLESILPEYKNKVYQITFNLTGGFKSLYSYLSIVGMFYGDKIVYIFENGKLLSIPRLPLRIDDSQLRQPEQAVQLALLAAGHIYRRSDIQLPGALWEEDEKGDVTISEWGQLIWDQVKNDILSKGLLPFPYLEYESTFRKDFEKATPEQRIRLQETLAKVSKILLEHQGNIKALKEHGGLQYDNYTNKSLPDGTPIGHFRINEGDRVTCIAVGGKLYLRHFGSHDYTESKEGVR</sequence>
<dbReference type="Proteomes" id="UP000050502">
    <property type="component" value="Unassembled WGS sequence"/>
</dbReference>
<reference evidence="3 5" key="2">
    <citation type="submission" date="2015-07" db="EMBL/GenBank/DDBJ databases">
        <title>Whole genome sequence of Ardenticatena maritima DSM 23922.</title>
        <authorList>
            <person name="Hemp J."/>
            <person name="Ward L.M."/>
            <person name="Pace L.A."/>
            <person name="Fischer W.W."/>
        </authorList>
    </citation>
    <scope>NUCLEOTIDE SEQUENCE [LARGE SCALE GENOMIC DNA]</scope>
    <source>
        <strain evidence="3 5">110S</strain>
    </source>
</reference>
<dbReference type="Gene3D" id="1.10.196.30">
    <property type="match status" value="1"/>
</dbReference>
<reference evidence="4" key="3">
    <citation type="submission" date="2015-08" db="EMBL/GenBank/DDBJ databases">
        <title>Draft Genome Sequence of a Heterotrophic Facultative Anaerobic Bacterium Ardenticatena maritima Strain 110S.</title>
        <authorList>
            <person name="Kawaichi S."/>
            <person name="Yoshida T."/>
            <person name="Sako Y."/>
            <person name="Nakamura R."/>
        </authorList>
    </citation>
    <scope>NUCLEOTIDE SEQUENCE [LARGE SCALE GENOMIC DNA]</scope>
    <source>
        <strain evidence="4">110S</strain>
    </source>
</reference>
<feature type="domain" description="CRISPR system ring nuclease SSO1393-like" evidence="1">
    <location>
        <begin position="71"/>
        <end position="206"/>
    </location>
</feature>
<organism evidence="2 4">
    <name type="scientific">Ardenticatena maritima</name>
    <dbReference type="NCBI Taxonomy" id="872965"/>
    <lineage>
        <taxon>Bacteria</taxon>
        <taxon>Bacillati</taxon>
        <taxon>Chloroflexota</taxon>
        <taxon>Ardenticatenia</taxon>
        <taxon>Ardenticatenales</taxon>
        <taxon>Ardenticatenaceae</taxon>
        <taxon>Ardenticatena</taxon>
    </lineage>
</organism>
<dbReference type="InterPro" id="IPR013442">
    <property type="entry name" value="SSO1393-like"/>
</dbReference>
<comment type="caution">
    <text evidence="2">The sequence shown here is derived from an EMBL/GenBank/DDBJ whole genome shotgun (WGS) entry which is preliminary data.</text>
</comment>
<dbReference type="RefSeq" id="WP_054491678.1">
    <property type="nucleotide sequence ID" value="NZ_BBZA01000009.1"/>
</dbReference>
<dbReference type="AlphaFoldDB" id="A0A0M8K6X7"/>
<keyword evidence="4" id="KW-1185">Reference proteome</keyword>
<evidence type="ECO:0000313" key="3">
    <source>
        <dbReference type="EMBL" id="KPL88586.1"/>
    </source>
</evidence>
<dbReference type="Pfam" id="PF09651">
    <property type="entry name" value="Cas_APE2256"/>
    <property type="match status" value="1"/>
</dbReference>
<evidence type="ECO:0000313" key="4">
    <source>
        <dbReference type="Proteomes" id="UP000037784"/>
    </source>
</evidence>
<dbReference type="EMBL" id="BBZA01000009">
    <property type="protein sequence ID" value="GAP61729.1"/>
    <property type="molecule type" value="Genomic_DNA"/>
</dbReference>
<dbReference type="CDD" id="cd09742">
    <property type="entry name" value="Csm6_III-A"/>
    <property type="match status" value="1"/>
</dbReference>